<proteinExistence type="inferred from homology"/>
<accession>A0ABV8UBD2</accession>
<dbReference type="RefSeq" id="WP_068149988.1">
    <property type="nucleotide sequence ID" value="NZ_JBHSCR010000006.1"/>
</dbReference>
<keyword evidence="2 6" id="KW-0812">Transmembrane</keyword>
<comment type="subcellular location">
    <subcellularLocation>
        <location evidence="1">Membrane</location>
        <topology evidence="1">Multi-pass membrane protein</topology>
    </subcellularLocation>
</comment>
<dbReference type="PROSITE" id="PS01006">
    <property type="entry name" value="FORMATE_NITRITE_TP_2"/>
    <property type="match status" value="1"/>
</dbReference>
<sequence length="261" mass="27079">MAYDVDAYKPAEIAKRIEDAGVAKVSQPARKTFVLAVLAGAFIAFGAVFYTLTMTGSPLGFGPARLLGGLVFSTGLILVIVAGAELFTGNNLIVMAWADRQITLAALLRNWGIVYVGNLVGALGTAALVVLSGIYDMAGGAVSETAASIAASKLSLPTDQAFFRGVLCNVLVCLAVWLCFAAHSVTDKILAIVLPIAAFVALGFEHSVANMYVIPVAMLDGGIVWDGAGLMTNLVWVTAGNIVGGGGLVALVYWFVYGRTS</sequence>
<feature type="transmembrane region" description="Helical" evidence="6">
    <location>
        <begin position="234"/>
        <end position="256"/>
    </location>
</feature>
<organism evidence="7 8">
    <name type="scientific">Kordiimonas lipolytica</name>
    <dbReference type="NCBI Taxonomy" id="1662421"/>
    <lineage>
        <taxon>Bacteria</taxon>
        <taxon>Pseudomonadati</taxon>
        <taxon>Pseudomonadota</taxon>
        <taxon>Alphaproteobacteria</taxon>
        <taxon>Kordiimonadales</taxon>
        <taxon>Kordiimonadaceae</taxon>
        <taxon>Kordiimonas</taxon>
    </lineage>
</organism>
<comment type="caution">
    <text evidence="7">The sequence shown here is derived from an EMBL/GenBank/DDBJ whole genome shotgun (WGS) entry which is preliminary data.</text>
</comment>
<name>A0ABV8UBD2_9PROT</name>
<keyword evidence="4 6" id="KW-0472">Membrane</keyword>
<feature type="transmembrane region" description="Helical" evidence="6">
    <location>
        <begin position="161"/>
        <end position="182"/>
    </location>
</feature>
<dbReference type="InterPro" id="IPR024002">
    <property type="entry name" value="For/NO2_transpt_CS"/>
</dbReference>
<dbReference type="PROSITE" id="PS01005">
    <property type="entry name" value="FORMATE_NITRITE_TP_1"/>
    <property type="match status" value="1"/>
</dbReference>
<keyword evidence="8" id="KW-1185">Reference proteome</keyword>
<evidence type="ECO:0000256" key="5">
    <source>
        <dbReference type="ARBA" id="ARBA00049660"/>
    </source>
</evidence>
<dbReference type="Gene3D" id="1.20.1080.10">
    <property type="entry name" value="Glycerol uptake facilitator protein"/>
    <property type="match status" value="1"/>
</dbReference>
<dbReference type="Proteomes" id="UP001595776">
    <property type="component" value="Unassembled WGS sequence"/>
</dbReference>
<evidence type="ECO:0000313" key="8">
    <source>
        <dbReference type="Proteomes" id="UP001595776"/>
    </source>
</evidence>
<feature type="transmembrane region" description="Helical" evidence="6">
    <location>
        <begin position="33"/>
        <end position="52"/>
    </location>
</feature>
<dbReference type="Pfam" id="PF01226">
    <property type="entry name" value="Form_Nir_trans"/>
    <property type="match status" value="1"/>
</dbReference>
<dbReference type="EMBL" id="JBHSCR010000006">
    <property type="protein sequence ID" value="MFC4348136.1"/>
    <property type="molecule type" value="Genomic_DNA"/>
</dbReference>
<protein>
    <submittedName>
        <fullName evidence="7">Formate/nitrite transporter family protein</fullName>
    </submittedName>
</protein>
<dbReference type="InterPro" id="IPR023271">
    <property type="entry name" value="Aquaporin-like"/>
</dbReference>
<keyword evidence="3 6" id="KW-1133">Transmembrane helix</keyword>
<dbReference type="InterPro" id="IPR000292">
    <property type="entry name" value="For/NO2_transpt"/>
</dbReference>
<gene>
    <name evidence="7" type="ORF">ACFO5Q_09795</name>
</gene>
<reference evidence="8" key="1">
    <citation type="journal article" date="2019" name="Int. J. Syst. Evol. Microbiol.">
        <title>The Global Catalogue of Microorganisms (GCM) 10K type strain sequencing project: providing services to taxonomists for standard genome sequencing and annotation.</title>
        <authorList>
            <consortium name="The Broad Institute Genomics Platform"/>
            <consortium name="The Broad Institute Genome Sequencing Center for Infectious Disease"/>
            <person name="Wu L."/>
            <person name="Ma J."/>
        </authorList>
    </citation>
    <scope>NUCLEOTIDE SEQUENCE [LARGE SCALE GENOMIC DNA]</scope>
    <source>
        <strain evidence="8">CGMCC 1.15304</strain>
    </source>
</reference>
<evidence type="ECO:0000256" key="1">
    <source>
        <dbReference type="ARBA" id="ARBA00004141"/>
    </source>
</evidence>
<evidence type="ECO:0000313" key="7">
    <source>
        <dbReference type="EMBL" id="MFC4348136.1"/>
    </source>
</evidence>
<evidence type="ECO:0000256" key="4">
    <source>
        <dbReference type="ARBA" id="ARBA00023136"/>
    </source>
</evidence>
<evidence type="ECO:0000256" key="6">
    <source>
        <dbReference type="SAM" id="Phobius"/>
    </source>
</evidence>
<feature type="transmembrane region" description="Helical" evidence="6">
    <location>
        <begin position="72"/>
        <end position="98"/>
    </location>
</feature>
<feature type="transmembrane region" description="Helical" evidence="6">
    <location>
        <begin position="110"/>
        <end position="135"/>
    </location>
</feature>
<feature type="transmembrane region" description="Helical" evidence="6">
    <location>
        <begin position="189"/>
        <end position="214"/>
    </location>
</feature>
<evidence type="ECO:0000256" key="2">
    <source>
        <dbReference type="ARBA" id="ARBA00022692"/>
    </source>
</evidence>
<dbReference type="PANTHER" id="PTHR30520:SF6">
    <property type="entry name" value="FORMATE_NITRATE FAMILY TRANSPORTER (EUROFUNG)"/>
    <property type="match status" value="1"/>
</dbReference>
<evidence type="ECO:0000256" key="3">
    <source>
        <dbReference type="ARBA" id="ARBA00022989"/>
    </source>
</evidence>
<dbReference type="PANTHER" id="PTHR30520">
    <property type="entry name" value="FORMATE TRANSPORTER-RELATED"/>
    <property type="match status" value="1"/>
</dbReference>
<comment type="similarity">
    <text evidence="5">Belongs to the FNT transporter (TC 1.A.16) family.</text>
</comment>